<dbReference type="Pfam" id="PF13439">
    <property type="entry name" value="Glyco_transf_4"/>
    <property type="match status" value="1"/>
</dbReference>
<dbReference type="HOGENOM" id="CLU_009583_2_3_11"/>
<feature type="binding site" evidence="7">
    <location>
        <position position="304"/>
    </location>
    <ligand>
        <name>Mg(2+)</name>
        <dbReference type="ChEBI" id="CHEBI:18420"/>
    </ligand>
</feature>
<keyword evidence="5 7" id="KW-0460">Magnesium</keyword>
<evidence type="ECO:0000256" key="1">
    <source>
        <dbReference type="ARBA" id="ARBA00008449"/>
    </source>
</evidence>
<comment type="catalytic activity">
    <reaction evidence="6 7">
        <text>1D-myo-inositol 3-phosphate + UDP-N-acetyl-alpha-D-glucosamine = 1D-myo-inositol 2-acetamido-2-deoxy-alpha-D-glucopyranoside 3-phosphate + UDP + H(+)</text>
        <dbReference type="Rhea" id="RHEA:26188"/>
        <dbReference type="ChEBI" id="CHEBI:15378"/>
        <dbReference type="ChEBI" id="CHEBI:57705"/>
        <dbReference type="ChEBI" id="CHEBI:58223"/>
        <dbReference type="ChEBI" id="CHEBI:58401"/>
        <dbReference type="ChEBI" id="CHEBI:58892"/>
        <dbReference type="EC" id="2.4.1.250"/>
    </reaction>
</comment>
<reference evidence="10 11" key="1">
    <citation type="submission" date="2009-01" db="EMBL/GenBank/DDBJ databases">
        <authorList>
            <person name="Fulton L."/>
            <person name="Clifton S."/>
            <person name="Chinwalla A.T."/>
            <person name="Mitreva M."/>
            <person name="Sodergren E."/>
            <person name="Weinstock G."/>
            <person name="Clifton S."/>
            <person name="Dooling D.J."/>
            <person name="Fulton B."/>
            <person name="Minx P."/>
            <person name="Pepin K.H."/>
            <person name="Johnson M."/>
            <person name="Bhonagiri V."/>
            <person name="Nash W.E."/>
            <person name="Mardis E.R."/>
            <person name="Wilson R.K."/>
        </authorList>
    </citation>
    <scope>NUCLEOTIDE SEQUENCE [LARGE SCALE GENOMIC DNA]</scope>
    <source>
        <strain evidence="10 11">ATCC 33806</strain>
    </source>
</reference>
<evidence type="ECO:0000256" key="7">
    <source>
        <dbReference type="HAMAP-Rule" id="MF_01695"/>
    </source>
</evidence>
<feature type="binding site" evidence="7">
    <location>
        <position position="134"/>
    </location>
    <ligand>
        <name>1D-myo-inositol 3-phosphate</name>
        <dbReference type="ChEBI" id="CHEBI:58401"/>
    </ligand>
</feature>
<dbReference type="InterPro" id="IPR017814">
    <property type="entry name" value="Mycothiol_biosynthesis_MshA"/>
</dbReference>
<dbReference type="Pfam" id="PF00534">
    <property type="entry name" value="Glycos_transf_1"/>
    <property type="match status" value="1"/>
</dbReference>
<feature type="binding site" evidence="7">
    <location>
        <position position="306"/>
    </location>
    <ligand>
        <name>Mg(2+)</name>
        <dbReference type="ChEBI" id="CHEBI:18420"/>
    </ligand>
</feature>
<feature type="binding site" evidence="7">
    <location>
        <position position="110"/>
    </location>
    <ligand>
        <name>1D-myo-inositol 3-phosphate</name>
        <dbReference type="ChEBI" id="CHEBI:58401"/>
    </ligand>
</feature>
<dbReference type="SUPFAM" id="SSF53756">
    <property type="entry name" value="UDP-Glycosyltransferase/glycogen phosphorylase"/>
    <property type="match status" value="1"/>
</dbReference>
<dbReference type="PANTHER" id="PTHR12526:SF510">
    <property type="entry name" value="D-INOSITOL 3-PHOSPHATE GLYCOSYLTRANSFERASE"/>
    <property type="match status" value="1"/>
</dbReference>
<feature type="binding site" evidence="7">
    <location>
        <position position="231"/>
    </location>
    <ligand>
        <name>UDP-N-acetyl-alpha-D-glucosamine</name>
        <dbReference type="ChEBI" id="CHEBI:57705"/>
    </ligand>
</feature>
<dbReference type="Proteomes" id="UP000006247">
    <property type="component" value="Unassembled WGS sequence"/>
</dbReference>
<dbReference type="HAMAP" id="MF_01695">
    <property type="entry name" value="MshA"/>
    <property type="match status" value="1"/>
</dbReference>
<comment type="similarity">
    <text evidence="1 7">Belongs to the glycosyltransferase group 1 family. MshA subfamily.</text>
</comment>
<dbReference type="EC" id="2.4.1.250" evidence="7"/>
<feature type="binding site" evidence="7">
    <location>
        <position position="23"/>
    </location>
    <ligand>
        <name>UDP-N-acetyl-alpha-D-glucosamine</name>
        <dbReference type="ChEBI" id="CHEBI:57705"/>
    </ligand>
</feature>
<feature type="binding site" evidence="7">
    <location>
        <position position="324"/>
    </location>
    <ligand>
        <name>UDP-N-acetyl-alpha-D-glucosamine</name>
        <dbReference type="ChEBI" id="CHEBI:57705"/>
    </ligand>
</feature>
<keyword evidence="2 7" id="KW-0328">Glycosyltransferase</keyword>
<evidence type="ECO:0000256" key="5">
    <source>
        <dbReference type="ARBA" id="ARBA00022842"/>
    </source>
</evidence>
<sequence length="418" mass="45547">MRVAMISMHTSPLQQPGIGDAGGMNVYILNVAIHLAKLGVTVDIYTRATRPSQGTVVQLQPNLRVINVVAGPYEGLSKEELCTQLTAFARGVLEFVRENHIDYDLVHSHYWLSGQVGWLIRDVWQVPLVHTAHTLAAVKNHHRSLTDTPESEARRICEQQLVDNANLLVVNTSEESNDLVHHYDAQPAKIRMMTPGTDTELFTPGTERNTERARRELGIPLCAKVVAFVGRLQEFKGPQVLIRATERLVARDPNRNLKVLICGGASGAGAALENYIGLVHELGLEHRVRFLDPRPPEELVEIYRAADIVAAPSYNESFGLVVIEAQASGTPVIAARVGGLPIVVADGETGILVDGHDPDDWADAIARMLDDDAMRLAMAEQAVTHAAQFSWQSSAAALVEIYREALAGVSTPSGPRVG</sequence>
<dbReference type="GO" id="GO:0000287">
    <property type="term" value="F:magnesium ion binding"/>
    <property type="evidence" value="ECO:0007669"/>
    <property type="project" value="UniProtKB-UniRule"/>
</dbReference>
<dbReference type="Gene3D" id="3.40.50.2000">
    <property type="entry name" value="Glycogen Phosphorylase B"/>
    <property type="match status" value="2"/>
</dbReference>
<evidence type="ECO:0000256" key="6">
    <source>
        <dbReference type="ARBA" id="ARBA00048131"/>
    </source>
</evidence>
<dbReference type="AlphaFoldDB" id="C0DZW3"/>
<comment type="caution">
    <text evidence="10">The sequence shown here is derived from an EMBL/GenBank/DDBJ whole genome shotgun (WGS) entry which is preliminary data.</text>
</comment>
<dbReference type="RefSeq" id="WP_005519446.1">
    <property type="nucleotide sequence ID" value="NZ_EQ973328.1"/>
</dbReference>
<dbReference type="GO" id="GO:0102710">
    <property type="term" value="F:D-inositol-3-phosphate glycosyltransferase activity"/>
    <property type="evidence" value="ECO:0007669"/>
    <property type="project" value="UniProtKB-EC"/>
</dbReference>
<dbReference type="EMBL" id="ACEB01000003">
    <property type="protein sequence ID" value="EEG28209.1"/>
    <property type="molecule type" value="Genomic_DNA"/>
</dbReference>
<comment type="subunit">
    <text evidence="7">Homodimer.</text>
</comment>
<feature type="binding site" evidence="7">
    <location>
        <position position="236"/>
    </location>
    <ligand>
        <name>UDP-N-acetyl-alpha-D-glucosamine</name>
        <dbReference type="ChEBI" id="CHEBI:57705"/>
    </ligand>
</feature>
<evidence type="ECO:0000256" key="2">
    <source>
        <dbReference type="ARBA" id="ARBA00022676"/>
    </source>
</evidence>
<feature type="binding site" evidence="7">
    <location>
        <begin position="20"/>
        <end position="25"/>
    </location>
    <ligand>
        <name>1D-myo-inositol 3-phosphate</name>
        <dbReference type="ChEBI" id="CHEBI:58401"/>
    </ligand>
</feature>
<feature type="binding site" evidence="7">
    <location>
        <position position="303"/>
    </location>
    <ligand>
        <name>Mg(2+)</name>
        <dbReference type="ChEBI" id="CHEBI:18420"/>
    </ligand>
</feature>
<keyword evidence="4 7" id="KW-0479">Metal-binding</keyword>
<evidence type="ECO:0000256" key="3">
    <source>
        <dbReference type="ARBA" id="ARBA00022679"/>
    </source>
</evidence>
<dbReference type="InterPro" id="IPR028098">
    <property type="entry name" value="Glyco_trans_4-like_N"/>
</dbReference>
<accession>C0DZW3</accession>
<keyword evidence="3 7" id="KW-0808">Transferase</keyword>
<dbReference type="PANTHER" id="PTHR12526">
    <property type="entry name" value="GLYCOSYLTRANSFERASE"/>
    <property type="match status" value="1"/>
</dbReference>
<name>C0DZW3_9CORY</name>
<evidence type="ECO:0000313" key="10">
    <source>
        <dbReference type="EMBL" id="EEG28209.1"/>
    </source>
</evidence>
<evidence type="ECO:0000313" key="11">
    <source>
        <dbReference type="Proteomes" id="UP000006247"/>
    </source>
</evidence>
<feature type="binding site" evidence="7">
    <location>
        <position position="154"/>
    </location>
    <ligand>
        <name>1D-myo-inositol 3-phosphate</name>
        <dbReference type="ChEBI" id="CHEBI:58401"/>
    </ligand>
</feature>
<organism evidence="10 11">
    <name type="scientific">Corynebacterium matruchotii ATCC 33806</name>
    <dbReference type="NCBI Taxonomy" id="566549"/>
    <lineage>
        <taxon>Bacteria</taxon>
        <taxon>Bacillati</taxon>
        <taxon>Actinomycetota</taxon>
        <taxon>Actinomycetes</taxon>
        <taxon>Mycobacteriales</taxon>
        <taxon>Corynebacteriaceae</taxon>
        <taxon>Corynebacterium</taxon>
    </lineage>
</organism>
<evidence type="ECO:0000259" key="9">
    <source>
        <dbReference type="Pfam" id="PF13439"/>
    </source>
</evidence>
<feature type="binding site" evidence="7">
    <location>
        <begin position="15"/>
        <end position="16"/>
    </location>
    <ligand>
        <name>UDP-N-acetyl-alpha-D-glucosamine</name>
        <dbReference type="ChEBI" id="CHEBI:57705"/>
    </ligand>
</feature>
<protein>
    <recommendedName>
        <fullName evidence="7">D-inositol-3-phosphate glycosyltransferase</fullName>
        <ecNumber evidence="7">2.4.1.250</ecNumber>
    </recommendedName>
    <alternativeName>
        <fullName evidence="7">N-acetylglucosamine-inositol-phosphate N-acetylglucosaminyltransferase</fullName>
        <shortName evidence="7">GlcNAc-Ins-P N-acetylglucosaminyltransferase</shortName>
    </alternativeName>
</protein>
<dbReference type="InterPro" id="IPR001296">
    <property type="entry name" value="Glyco_trans_1"/>
</dbReference>
<feature type="binding site" evidence="7">
    <location>
        <position position="294"/>
    </location>
    <ligand>
        <name>UDP-N-acetyl-alpha-D-glucosamine</name>
        <dbReference type="ChEBI" id="CHEBI:57705"/>
    </ligand>
</feature>
<evidence type="ECO:0000256" key="4">
    <source>
        <dbReference type="ARBA" id="ARBA00022723"/>
    </source>
</evidence>
<proteinExistence type="inferred from homology"/>
<feature type="domain" description="Glycosyl transferase family 1" evidence="8">
    <location>
        <begin position="210"/>
        <end position="382"/>
    </location>
</feature>
<dbReference type="GO" id="GO:0010125">
    <property type="term" value="P:mycothiol biosynthetic process"/>
    <property type="evidence" value="ECO:0007669"/>
    <property type="project" value="UniProtKB-UniRule"/>
</dbReference>
<feature type="binding site" evidence="7">
    <location>
        <position position="316"/>
    </location>
    <ligand>
        <name>UDP-N-acetyl-alpha-D-glucosamine</name>
        <dbReference type="ChEBI" id="CHEBI:57705"/>
    </ligand>
</feature>
<dbReference type="NCBIfam" id="TIGR03449">
    <property type="entry name" value="mycothiol_MshA"/>
    <property type="match status" value="1"/>
</dbReference>
<gene>
    <name evidence="7 10" type="primary">mshA</name>
    <name evidence="10" type="ORF">CORMATOL_00259</name>
</gene>
<feature type="domain" description="Glycosyltransferase subfamily 4-like N-terminal" evidence="9">
    <location>
        <begin position="22"/>
        <end position="200"/>
    </location>
</feature>
<feature type="binding site" evidence="7">
    <location>
        <position position="78"/>
    </location>
    <ligand>
        <name>1D-myo-inositol 3-phosphate</name>
        <dbReference type="ChEBI" id="CHEBI:58401"/>
    </ligand>
</feature>
<feature type="binding site" evidence="7">
    <location>
        <position position="9"/>
    </location>
    <ligand>
        <name>1D-myo-inositol 3-phosphate</name>
        <dbReference type="ChEBI" id="CHEBI:58401"/>
    </ligand>
</feature>
<comment type="function">
    <text evidence="7">Catalyzes the transfer of a N-acetyl-glucosamine moiety to 1D-myo-inositol 3-phosphate to produce 1D-myo-inositol 2-acetamido-2-deoxy-glucopyranoside 3-phosphate in the mycothiol biosynthesis pathway.</text>
</comment>
<feature type="binding site" evidence="7">
    <location>
        <position position="330"/>
    </location>
    <ligand>
        <name>Mg(2+)</name>
        <dbReference type="ChEBI" id="CHEBI:18420"/>
    </ligand>
</feature>
<evidence type="ECO:0000259" key="8">
    <source>
        <dbReference type="Pfam" id="PF00534"/>
    </source>
</evidence>
<dbReference type="GO" id="GO:0008375">
    <property type="term" value="F:acetylglucosaminyltransferase activity"/>
    <property type="evidence" value="ECO:0007669"/>
    <property type="project" value="UniProtKB-UniRule"/>
</dbReference>